<accession>A0A0V0R3Q3</accession>
<comment type="caution">
    <text evidence="5">The sequence shown here is derived from an EMBL/GenBank/DDBJ whole genome shotgun (WGS) entry which is preliminary data.</text>
</comment>
<dbReference type="GO" id="GO:0005737">
    <property type="term" value="C:cytoplasm"/>
    <property type="evidence" value="ECO:0007669"/>
    <property type="project" value="TreeGrafter"/>
</dbReference>
<evidence type="ECO:0000313" key="6">
    <source>
        <dbReference type="Proteomes" id="UP000054937"/>
    </source>
</evidence>
<dbReference type="InterPro" id="IPR002773">
    <property type="entry name" value="Deoxyhypusine_synthase"/>
</dbReference>
<dbReference type="FunCoup" id="A0A0V0R3Q3">
    <property type="interactions" value="428"/>
</dbReference>
<dbReference type="AlphaFoldDB" id="A0A0V0R3Q3"/>
<keyword evidence="3" id="KW-0520">NAD</keyword>
<evidence type="ECO:0000256" key="4">
    <source>
        <dbReference type="SAM" id="MobiDB-lite"/>
    </source>
</evidence>
<keyword evidence="2" id="KW-0808">Transferase</keyword>
<dbReference type="InterPro" id="IPR036982">
    <property type="entry name" value="Deoxyhypusine_synthase_sf"/>
</dbReference>
<keyword evidence="6" id="KW-1185">Reference proteome</keyword>
<dbReference type="PANTHER" id="PTHR11703:SF0">
    <property type="entry name" value="DEOXYHYPUSINE SYNTHASE"/>
    <property type="match status" value="1"/>
</dbReference>
<comment type="similarity">
    <text evidence="1">Belongs to the deoxyhypusine synthase family.</text>
</comment>
<dbReference type="OMA" id="HSIINAN"/>
<gene>
    <name evidence="5" type="ORF">PPERSA_01905</name>
</gene>
<proteinExistence type="inferred from homology"/>
<dbReference type="OrthoDB" id="294378at2759"/>
<dbReference type="Gene3D" id="3.40.910.10">
    <property type="entry name" value="Deoxyhypusine synthase"/>
    <property type="match status" value="1"/>
</dbReference>
<feature type="compositionally biased region" description="Basic and acidic residues" evidence="4">
    <location>
        <begin position="377"/>
        <end position="388"/>
    </location>
</feature>
<evidence type="ECO:0008006" key="7">
    <source>
        <dbReference type="Google" id="ProtNLM"/>
    </source>
</evidence>
<evidence type="ECO:0000256" key="1">
    <source>
        <dbReference type="ARBA" id="ARBA00009892"/>
    </source>
</evidence>
<dbReference type="SUPFAM" id="SSF52467">
    <property type="entry name" value="DHS-like NAD/FAD-binding domain"/>
    <property type="match status" value="1"/>
</dbReference>
<dbReference type="InParanoid" id="A0A0V0R3Q3"/>
<name>A0A0V0R3Q3_PSEPJ</name>
<dbReference type="InterPro" id="IPR029035">
    <property type="entry name" value="DHS-like_NAD/FAD-binding_dom"/>
</dbReference>
<dbReference type="PANTHER" id="PTHR11703">
    <property type="entry name" value="DEOXYHYPUSINE SYNTHASE"/>
    <property type="match status" value="1"/>
</dbReference>
<dbReference type="EMBL" id="LDAU01000055">
    <property type="protein sequence ID" value="KRX09018.1"/>
    <property type="molecule type" value="Genomic_DNA"/>
</dbReference>
<dbReference type="Proteomes" id="UP000054937">
    <property type="component" value="Unassembled WGS sequence"/>
</dbReference>
<organism evidence="5 6">
    <name type="scientific">Pseudocohnilembus persalinus</name>
    <name type="common">Ciliate</name>
    <dbReference type="NCBI Taxonomy" id="266149"/>
    <lineage>
        <taxon>Eukaryota</taxon>
        <taxon>Sar</taxon>
        <taxon>Alveolata</taxon>
        <taxon>Ciliophora</taxon>
        <taxon>Intramacronucleata</taxon>
        <taxon>Oligohymenophorea</taxon>
        <taxon>Scuticociliatia</taxon>
        <taxon>Philasterida</taxon>
        <taxon>Pseudocohnilembidae</taxon>
        <taxon>Pseudocohnilembus</taxon>
    </lineage>
</organism>
<dbReference type="Pfam" id="PF01916">
    <property type="entry name" value="DS"/>
    <property type="match status" value="1"/>
</dbReference>
<dbReference type="FunFam" id="3.40.910.10:FF:000002">
    <property type="entry name" value="Deoxyhypusine synthase"/>
    <property type="match status" value="1"/>
</dbReference>
<sequence length="417" mass="48120">MEKKQQEQQKDSKKETNQVEEQLKSIYKVVPEIPTSEKIKGYDFNDGIQWDKLFDSYKGFGLQSSHLHQAIEEVKKMIRWRLSDEPYNPDLDGDQYKDEETRKNTRCTIFLGYTSNMISSGVREVIRYLCQHKMVDCIVTSGGGVEEDFIKCLKDFYLGSWQCDDKQLRLKSQNRIGNILVPSENYCTFEDWLIPIFKEMYEDQINNNNIYTPSKIIRKLGEKINNEDSVYYWCYKNDIPVFCPAITDGAIGDMLFYFSYKCSGFIIDLVEDIRQINKIVLAAKKTGVVILGGGVVKHHIMNSNIWRNGADFGVFLNTGLHYDGSDAGAMASEAISWGKLQMDSSYVKVWGEASLSFPILVAKSFAEMEEQATKLTKEQRKELLENLNKKKQKQKNQKQENQQENSTQDSDKQNKSE</sequence>
<evidence type="ECO:0000256" key="3">
    <source>
        <dbReference type="ARBA" id="ARBA00023027"/>
    </source>
</evidence>
<protein>
    <recommendedName>
        <fullName evidence="7">Deoxyhypusine synthase</fullName>
    </recommendedName>
</protein>
<reference evidence="5 6" key="1">
    <citation type="journal article" date="2015" name="Sci. Rep.">
        <title>Genome of the facultative scuticociliatosis pathogen Pseudocohnilembus persalinus provides insight into its virulence through horizontal gene transfer.</title>
        <authorList>
            <person name="Xiong J."/>
            <person name="Wang G."/>
            <person name="Cheng J."/>
            <person name="Tian M."/>
            <person name="Pan X."/>
            <person name="Warren A."/>
            <person name="Jiang C."/>
            <person name="Yuan D."/>
            <person name="Miao W."/>
        </authorList>
    </citation>
    <scope>NUCLEOTIDE SEQUENCE [LARGE SCALE GENOMIC DNA]</scope>
    <source>
        <strain evidence="5">36N120E</strain>
    </source>
</reference>
<feature type="region of interest" description="Disordered" evidence="4">
    <location>
        <begin position="377"/>
        <end position="417"/>
    </location>
</feature>
<dbReference type="GO" id="GO:0034038">
    <property type="term" value="F:deoxyhypusine synthase activity"/>
    <property type="evidence" value="ECO:0007669"/>
    <property type="project" value="TreeGrafter"/>
</dbReference>
<evidence type="ECO:0000313" key="5">
    <source>
        <dbReference type="EMBL" id="KRX09018.1"/>
    </source>
</evidence>
<evidence type="ECO:0000256" key="2">
    <source>
        <dbReference type="ARBA" id="ARBA00022679"/>
    </source>
</evidence>
<dbReference type="NCBIfam" id="TIGR00321">
    <property type="entry name" value="dhys"/>
    <property type="match status" value="1"/>
</dbReference>